<comment type="pathway">
    <text evidence="3">Cell wall biogenesis; peptidoglycan biosynthesis.</text>
</comment>
<evidence type="ECO:0000256" key="3">
    <source>
        <dbReference type="HAMAP-Rule" id="MF_00037"/>
    </source>
</evidence>
<proteinExistence type="inferred from homology"/>
<comment type="subcellular location">
    <subcellularLocation>
        <location evidence="3">Cytoplasm</location>
    </subcellularLocation>
</comment>
<keyword evidence="3" id="KW-0961">Cell wall biogenesis/degradation</keyword>
<reference evidence="5 6" key="1">
    <citation type="submission" date="2021-06" db="EMBL/GenBank/DDBJ databases">
        <authorList>
            <person name="Sun Q."/>
            <person name="Li D."/>
        </authorList>
    </citation>
    <scope>NUCLEOTIDE SEQUENCE [LARGE SCALE GENOMIC DNA]</scope>
    <source>
        <strain evidence="5 6">MSJ-1</strain>
    </source>
</reference>
<keyword evidence="6" id="KW-1185">Reference proteome</keyword>
<dbReference type="PROSITE" id="PS51387">
    <property type="entry name" value="FAD_PCMH"/>
    <property type="match status" value="1"/>
</dbReference>
<dbReference type="InterPro" id="IPR011601">
    <property type="entry name" value="MurB_C"/>
</dbReference>
<feature type="domain" description="FAD-binding PCMH-type" evidence="4">
    <location>
        <begin position="25"/>
        <end position="192"/>
    </location>
</feature>
<dbReference type="Pfam" id="PF01565">
    <property type="entry name" value="FAD_binding_4"/>
    <property type="match status" value="1"/>
</dbReference>
<name>A0ABS6FJZ9_9FIRM</name>
<dbReference type="InterPro" id="IPR016166">
    <property type="entry name" value="FAD-bd_PCMH"/>
</dbReference>
<dbReference type="NCBIfam" id="NF010480">
    <property type="entry name" value="PRK13905.1"/>
    <property type="match status" value="1"/>
</dbReference>
<comment type="caution">
    <text evidence="5">The sequence shown here is derived from an EMBL/GenBank/DDBJ whole genome shotgun (WGS) entry which is preliminary data.</text>
</comment>
<evidence type="ECO:0000313" key="6">
    <source>
        <dbReference type="Proteomes" id="UP000783742"/>
    </source>
</evidence>
<dbReference type="InterPro" id="IPR003170">
    <property type="entry name" value="MurB"/>
</dbReference>
<keyword evidence="3" id="KW-0521">NADP</keyword>
<dbReference type="HAMAP" id="MF_00037">
    <property type="entry name" value="MurB"/>
    <property type="match status" value="1"/>
</dbReference>
<evidence type="ECO:0000259" key="4">
    <source>
        <dbReference type="PROSITE" id="PS51387"/>
    </source>
</evidence>
<sequence length="297" mass="33374">MKFNINENLGEFYYDEPMKNHTSFNVGGPAELLIKPKDEESLIEILKVIKENNYKYYILGNCTNIIVKDNGFDGIIIKLKGRLNEIEKVSDNEIYAGAGISMKRLSEFAMENSLKGLEFAHGIPGSLGGGVVMNAGAYDGELKNVIKSVRLLDEDLNVIELPLHEMKFSYRHSVVQERDLIVLGASFLLEHGNKDEIRAKYEEFDERRRDKQPLNLPSAGSTFKRPEGYFAGKLIDDSGLRGFTHRGAGVSEKHCGFVVNKNNATAMDVIETIETVQKIVRDRFGVNLEREVKIIGD</sequence>
<keyword evidence="3" id="KW-0133">Cell shape</keyword>
<protein>
    <recommendedName>
        <fullName evidence="3">UDP-N-acetylenolpyruvoylglucosamine reductase</fullName>
        <ecNumber evidence="3">1.3.1.98</ecNumber>
    </recommendedName>
    <alternativeName>
        <fullName evidence="3">UDP-N-acetylmuramate dehydrogenase</fullName>
    </alternativeName>
</protein>
<evidence type="ECO:0000313" key="5">
    <source>
        <dbReference type="EMBL" id="MBU5669842.1"/>
    </source>
</evidence>
<comment type="function">
    <text evidence="3">Cell wall formation.</text>
</comment>
<dbReference type="PANTHER" id="PTHR21071:SF4">
    <property type="entry name" value="UDP-N-ACETYLENOLPYRUVOYLGLUCOSAMINE REDUCTASE"/>
    <property type="match status" value="1"/>
</dbReference>
<dbReference type="InterPro" id="IPR006094">
    <property type="entry name" value="Oxid_FAD_bind_N"/>
</dbReference>
<dbReference type="PANTHER" id="PTHR21071">
    <property type="entry name" value="UDP-N-ACETYLENOLPYRUVOYLGLUCOSAMINE REDUCTASE"/>
    <property type="match status" value="1"/>
</dbReference>
<dbReference type="GO" id="GO:0008762">
    <property type="term" value="F:UDP-N-acetylmuramate dehydrogenase activity"/>
    <property type="evidence" value="ECO:0007669"/>
    <property type="project" value="UniProtKB-EC"/>
</dbReference>
<dbReference type="Proteomes" id="UP000783742">
    <property type="component" value="Unassembled WGS sequence"/>
</dbReference>
<keyword evidence="3" id="KW-0131">Cell cycle</keyword>
<evidence type="ECO:0000256" key="1">
    <source>
        <dbReference type="ARBA" id="ARBA00022630"/>
    </source>
</evidence>
<feature type="active site" evidence="3">
    <location>
        <position position="291"/>
    </location>
</feature>
<accession>A0ABS6FJZ9</accession>
<evidence type="ECO:0000256" key="2">
    <source>
        <dbReference type="ARBA" id="ARBA00023002"/>
    </source>
</evidence>
<keyword evidence="3" id="KW-0274">FAD</keyword>
<dbReference type="Pfam" id="PF02873">
    <property type="entry name" value="MurB_C"/>
    <property type="match status" value="1"/>
</dbReference>
<comment type="similarity">
    <text evidence="3">Belongs to the MurB family.</text>
</comment>
<organism evidence="5 6">
    <name type="scientific">Peptoniphilus ovalis</name>
    <dbReference type="NCBI Taxonomy" id="2841503"/>
    <lineage>
        <taxon>Bacteria</taxon>
        <taxon>Bacillati</taxon>
        <taxon>Bacillota</taxon>
        <taxon>Tissierellia</taxon>
        <taxon>Tissierellales</taxon>
        <taxon>Peptoniphilaceae</taxon>
        <taxon>Peptoniphilus</taxon>
    </lineage>
</organism>
<keyword evidence="2 3" id="KW-0560">Oxidoreductase</keyword>
<comment type="catalytic activity">
    <reaction evidence="3">
        <text>UDP-N-acetyl-alpha-D-muramate + NADP(+) = UDP-N-acetyl-3-O-(1-carboxyvinyl)-alpha-D-glucosamine + NADPH + H(+)</text>
        <dbReference type="Rhea" id="RHEA:12248"/>
        <dbReference type="ChEBI" id="CHEBI:15378"/>
        <dbReference type="ChEBI" id="CHEBI:57783"/>
        <dbReference type="ChEBI" id="CHEBI:58349"/>
        <dbReference type="ChEBI" id="CHEBI:68483"/>
        <dbReference type="ChEBI" id="CHEBI:70757"/>
        <dbReference type="EC" id="1.3.1.98"/>
    </reaction>
</comment>
<feature type="active site" description="Proton donor" evidence="3">
    <location>
        <position position="221"/>
    </location>
</feature>
<keyword evidence="3" id="KW-0132">Cell division</keyword>
<feature type="active site" evidence="3">
    <location>
        <position position="171"/>
    </location>
</feature>
<dbReference type="RefSeq" id="WP_216549679.1">
    <property type="nucleotide sequence ID" value="NZ_JAHLQO010000005.1"/>
</dbReference>
<gene>
    <name evidence="3 5" type="primary">murB</name>
    <name evidence="5" type="ORF">KQI68_08335</name>
</gene>
<keyword evidence="1 3" id="KW-0285">Flavoprotein</keyword>
<dbReference type="EMBL" id="JAHLQO010000005">
    <property type="protein sequence ID" value="MBU5669842.1"/>
    <property type="molecule type" value="Genomic_DNA"/>
</dbReference>
<dbReference type="EC" id="1.3.1.98" evidence="3"/>
<keyword evidence="3" id="KW-0963">Cytoplasm</keyword>
<dbReference type="NCBIfam" id="TIGR00179">
    <property type="entry name" value="murB"/>
    <property type="match status" value="1"/>
</dbReference>
<keyword evidence="3" id="KW-0573">Peptidoglycan synthesis</keyword>
<comment type="cofactor">
    <cofactor evidence="3">
        <name>FAD</name>
        <dbReference type="ChEBI" id="CHEBI:57692"/>
    </cofactor>
</comment>